<proteinExistence type="predicted"/>
<gene>
    <name evidence="1" type="ORF">B9L19_08220</name>
</gene>
<dbReference type="AlphaFoldDB" id="A0A226QBG9"/>
<comment type="caution">
    <text evidence="1">The sequence shown here is derived from an EMBL/GenBank/DDBJ whole genome shotgun (WGS) entry which is preliminary data.</text>
</comment>
<name>A0A226QBG9_9BACL</name>
<organism evidence="1 2">
    <name type="scientific">Geobacillus thermocatenulatus</name>
    <dbReference type="NCBI Taxonomy" id="33938"/>
    <lineage>
        <taxon>Bacteria</taxon>
        <taxon>Bacillati</taxon>
        <taxon>Bacillota</taxon>
        <taxon>Bacilli</taxon>
        <taxon>Bacillales</taxon>
        <taxon>Anoxybacillaceae</taxon>
        <taxon>Geobacillus</taxon>
        <taxon>Geobacillus thermoleovorans group</taxon>
    </lineage>
</organism>
<sequence>MDEVMGKEHVVSFADFLHELQKEWEFHLNGGTSYRQKTAELSLEVARKVGSVVPLLESEVAKQTVSRLLPDLDRHRVEDVAKMLHVIAKELHLNATLSDEVKAYVQQKRQHRKPLSFVKK</sequence>
<dbReference type="EMBL" id="NEWK01000001">
    <property type="protein sequence ID" value="OXB89973.1"/>
    <property type="molecule type" value="Genomic_DNA"/>
</dbReference>
<keyword evidence="2" id="KW-1185">Reference proteome</keyword>
<reference evidence="1 2" key="1">
    <citation type="submission" date="2017-05" db="EMBL/GenBank/DDBJ databases">
        <title>The genome sequence of Geobacillus thermocatenulatus DSM 730.</title>
        <authorList>
            <person name="Ramaloko W.T."/>
            <person name="Koen N."/>
            <person name="Polliack S."/>
            <person name="Aliyu H."/>
            <person name="Lebre P."/>
            <person name="Mohr T."/>
            <person name="Oswald F."/>
            <person name="Zwick M."/>
            <person name="Neumann A."/>
            <person name="Syldatk C."/>
            <person name="Cowan D."/>
            <person name="De Maayer P."/>
        </authorList>
    </citation>
    <scope>NUCLEOTIDE SEQUENCE [LARGE SCALE GENOMIC DNA]</scope>
    <source>
        <strain evidence="1 2">BGSC 93A1</strain>
    </source>
</reference>
<protein>
    <submittedName>
        <fullName evidence="1">Uncharacterized protein</fullName>
    </submittedName>
</protein>
<accession>A0A226QBG9</accession>
<evidence type="ECO:0000313" key="2">
    <source>
        <dbReference type="Proteomes" id="UP000198378"/>
    </source>
</evidence>
<dbReference type="RefSeq" id="WP_047752600.1">
    <property type="nucleotide sequence ID" value="NZ_CP018058.1"/>
</dbReference>
<dbReference type="Proteomes" id="UP000198378">
    <property type="component" value="Unassembled WGS sequence"/>
</dbReference>
<dbReference type="KEGG" id="gtm:GT3921_04880"/>
<evidence type="ECO:0000313" key="1">
    <source>
        <dbReference type="EMBL" id="OXB89973.1"/>
    </source>
</evidence>